<dbReference type="InterPro" id="IPR001915">
    <property type="entry name" value="Peptidase_M48"/>
</dbReference>
<dbReference type="AlphaFoldDB" id="A0A1W2C7K2"/>
<dbReference type="PANTHER" id="PTHR22726">
    <property type="entry name" value="METALLOENDOPEPTIDASE OMA1"/>
    <property type="match status" value="1"/>
</dbReference>
<dbReference type="PANTHER" id="PTHR22726:SF1">
    <property type="entry name" value="METALLOENDOPEPTIDASE OMA1, MITOCHONDRIAL"/>
    <property type="match status" value="1"/>
</dbReference>
<dbReference type="GO" id="GO:0051603">
    <property type="term" value="P:proteolysis involved in protein catabolic process"/>
    <property type="evidence" value="ECO:0007669"/>
    <property type="project" value="TreeGrafter"/>
</dbReference>
<dbReference type="STRING" id="937218.SAMN06297251_10911"/>
<dbReference type="EMBL" id="FWXR01000009">
    <property type="protein sequence ID" value="SMC80984.1"/>
    <property type="molecule type" value="Genomic_DNA"/>
</dbReference>
<sequence>MSLQRRWTIENKALQHRKRPARSMLRGAQGRRMPADAWMPDGLLQIDPLGSRFRRLGSRFVAWRAATGVSTENSGAAISTMIVLCGTWTDGRAARKLARALPLAGLLAIGACTTIEDGLSSLSSSDVKTGYAASRAPVTFETAQAGDPQSAIGRSQHPKILATYGGAYSDPKVERMLAGIVGRLAATSPDSDRAYNITILNSPNVNAFALPGGYVYITRGLLALANDSAEVAAVIGHEMGHVAANHGIERQERERAAELASRVVSEVLDSDQAGKMALARNRLSLAQFSRRQELEADLLGIRHIAEAGFDPFAAARFLKAMDAYSNFRNAFQVNNPNLDFLASHPSAPQRIELAERHAREVKPSGGGTTDRDRYLSGIDGMLFGDSASEGYVRERRFYHPGLGITFEVPEGFVIDNTSEAVLATGPGDIAIRFDGVALAPSTSLADYIASGWVGGLDRSTIRPHPIGNLEAVSARARGGDYAFDVTVVRVGSQVYRFLTAVPSENSARIGPIADSIANSFRLLTVEERNSLKPLRIRVVTARSGDTVDSISRKMVGVDRPRDLFRLLNEMGPSESVTPGMRYKIVAE</sequence>
<comment type="cofactor">
    <cofactor evidence="1">
        <name>Zn(2+)</name>
        <dbReference type="ChEBI" id="CHEBI:29105"/>
    </cofactor>
</comment>
<keyword evidence="9" id="KW-1185">Reference proteome</keyword>
<keyword evidence="4" id="KW-0378">Hydrolase</keyword>
<dbReference type="CDD" id="cd07324">
    <property type="entry name" value="M48C_Oma1-like"/>
    <property type="match status" value="1"/>
</dbReference>
<evidence type="ECO:0000256" key="4">
    <source>
        <dbReference type="ARBA" id="ARBA00022801"/>
    </source>
</evidence>
<evidence type="ECO:0000313" key="8">
    <source>
        <dbReference type="EMBL" id="SMC80984.1"/>
    </source>
</evidence>
<dbReference type="Proteomes" id="UP000192656">
    <property type="component" value="Unassembled WGS sequence"/>
</dbReference>
<reference evidence="8 9" key="1">
    <citation type="submission" date="2017-04" db="EMBL/GenBank/DDBJ databases">
        <authorList>
            <person name="Afonso C.L."/>
            <person name="Miller P.J."/>
            <person name="Scott M.A."/>
            <person name="Spackman E."/>
            <person name="Goraichik I."/>
            <person name="Dimitrov K.M."/>
            <person name="Suarez D.L."/>
            <person name="Swayne D.E."/>
        </authorList>
    </citation>
    <scope>NUCLEOTIDE SEQUENCE [LARGE SCALE GENOMIC DNA]</scope>
    <source>
        <strain evidence="8 9">CGMCC 1.10972</strain>
    </source>
</reference>
<accession>A0A1W2C7K2</accession>
<evidence type="ECO:0000259" key="7">
    <source>
        <dbReference type="Pfam" id="PF01435"/>
    </source>
</evidence>
<keyword evidence="6" id="KW-0482">Metalloprotease</keyword>
<evidence type="ECO:0000256" key="3">
    <source>
        <dbReference type="ARBA" id="ARBA00022723"/>
    </source>
</evidence>
<dbReference type="GO" id="GO:0004222">
    <property type="term" value="F:metalloendopeptidase activity"/>
    <property type="evidence" value="ECO:0007669"/>
    <property type="project" value="InterPro"/>
</dbReference>
<dbReference type="Pfam" id="PF01435">
    <property type="entry name" value="Peptidase_M48"/>
    <property type="match status" value="1"/>
</dbReference>
<proteinExistence type="predicted"/>
<feature type="domain" description="Peptidase M48" evidence="7">
    <location>
        <begin position="174"/>
        <end position="355"/>
    </location>
</feature>
<dbReference type="Gene3D" id="3.30.2010.10">
    <property type="entry name" value="Metalloproteases ('zincins'), catalytic domain"/>
    <property type="match status" value="1"/>
</dbReference>
<evidence type="ECO:0000256" key="5">
    <source>
        <dbReference type="ARBA" id="ARBA00022833"/>
    </source>
</evidence>
<keyword evidence="2 8" id="KW-0645">Protease</keyword>
<gene>
    <name evidence="8" type="ORF">SAMN06297251_10911</name>
</gene>
<keyword evidence="3" id="KW-0479">Metal-binding</keyword>
<protein>
    <submittedName>
        <fullName evidence="8">Putative Zn-dependent protease</fullName>
    </submittedName>
</protein>
<keyword evidence="5" id="KW-0862">Zinc</keyword>
<evidence type="ECO:0000256" key="6">
    <source>
        <dbReference type="ARBA" id="ARBA00023049"/>
    </source>
</evidence>
<organism evidence="8 9">
    <name type="scientific">Fulvimarina manganoxydans</name>
    <dbReference type="NCBI Taxonomy" id="937218"/>
    <lineage>
        <taxon>Bacteria</taxon>
        <taxon>Pseudomonadati</taxon>
        <taxon>Pseudomonadota</taxon>
        <taxon>Alphaproteobacteria</taxon>
        <taxon>Hyphomicrobiales</taxon>
        <taxon>Aurantimonadaceae</taxon>
        <taxon>Fulvimarina</taxon>
    </lineage>
</organism>
<name>A0A1W2C7K2_9HYPH</name>
<evidence type="ECO:0000313" key="9">
    <source>
        <dbReference type="Proteomes" id="UP000192656"/>
    </source>
</evidence>
<evidence type="ECO:0000256" key="2">
    <source>
        <dbReference type="ARBA" id="ARBA00022670"/>
    </source>
</evidence>
<dbReference type="GO" id="GO:0016020">
    <property type="term" value="C:membrane"/>
    <property type="evidence" value="ECO:0007669"/>
    <property type="project" value="TreeGrafter"/>
</dbReference>
<dbReference type="InterPro" id="IPR051156">
    <property type="entry name" value="Mito/Outer_Membr_Metalloprot"/>
</dbReference>
<dbReference type="GO" id="GO:0046872">
    <property type="term" value="F:metal ion binding"/>
    <property type="evidence" value="ECO:0007669"/>
    <property type="project" value="UniProtKB-KW"/>
</dbReference>
<evidence type="ECO:0000256" key="1">
    <source>
        <dbReference type="ARBA" id="ARBA00001947"/>
    </source>
</evidence>